<dbReference type="EMBL" id="RHLK01000006">
    <property type="protein sequence ID" value="MVP00311.1"/>
    <property type="molecule type" value="Genomic_DNA"/>
</dbReference>
<dbReference type="RefSeq" id="WP_157335880.1">
    <property type="nucleotide sequence ID" value="NZ_RHLK01000006.1"/>
</dbReference>
<sequence>MQNITFHVKGMSCGRCVNSIESALMKLGVTAVTVNLSGGRVQVIYDEHSLTADRIRDTLVEQGYEVA</sequence>
<dbReference type="AlphaFoldDB" id="A0A7X3FIK7"/>
<evidence type="ECO:0000256" key="1">
    <source>
        <dbReference type="ARBA" id="ARBA00022723"/>
    </source>
</evidence>
<gene>
    <name evidence="3" type="ORF">EDM21_12395</name>
</gene>
<keyword evidence="4" id="KW-1185">Reference proteome</keyword>
<dbReference type="InterPro" id="IPR006121">
    <property type="entry name" value="HMA_dom"/>
</dbReference>
<accession>A0A7X3FIK7</accession>
<comment type="caution">
    <text evidence="3">The sequence shown here is derived from an EMBL/GenBank/DDBJ whole genome shotgun (WGS) entry which is preliminary data.</text>
</comment>
<dbReference type="Pfam" id="PF00403">
    <property type="entry name" value="HMA"/>
    <property type="match status" value="1"/>
</dbReference>
<dbReference type="PROSITE" id="PS50846">
    <property type="entry name" value="HMA_2"/>
    <property type="match status" value="1"/>
</dbReference>
<evidence type="ECO:0000313" key="4">
    <source>
        <dbReference type="Proteomes" id="UP000490800"/>
    </source>
</evidence>
<dbReference type="FunFam" id="3.30.70.100:FF:000001">
    <property type="entry name" value="ATPase copper transporting beta"/>
    <property type="match status" value="1"/>
</dbReference>
<evidence type="ECO:0000259" key="2">
    <source>
        <dbReference type="PROSITE" id="PS50846"/>
    </source>
</evidence>
<dbReference type="GO" id="GO:0046872">
    <property type="term" value="F:metal ion binding"/>
    <property type="evidence" value="ECO:0007669"/>
    <property type="project" value="UniProtKB-KW"/>
</dbReference>
<reference evidence="3 4" key="1">
    <citation type="journal article" date="2019" name="Microorganisms">
        <title>Paenibacillus lutrae sp. nov., A Chitinolytic Species Isolated from A River Otter in Castril Natural Park, Granada, Spain.</title>
        <authorList>
            <person name="Rodriguez M."/>
            <person name="Reina J.C."/>
            <person name="Bejar V."/>
            <person name="Llamas I."/>
        </authorList>
    </citation>
    <scope>NUCLEOTIDE SEQUENCE [LARGE SCALE GENOMIC DNA]</scope>
    <source>
        <strain evidence="3 4">N10</strain>
    </source>
</reference>
<proteinExistence type="predicted"/>
<dbReference type="InterPro" id="IPR036163">
    <property type="entry name" value="HMA_dom_sf"/>
</dbReference>
<evidence type="ECO:0000313" key="3">
    <source>
        <dbReference type="EMBL" id="MVP00311.1"/>
    </source>
</evidence>
<dbReference type="CDD" id="cd00371">
    <property type="entry name" value="HMA"/>
    <property type="match status" value="1"/>
</dbReference>
<dbReference type="SUPFAM" id="SSF55008">
    <property type="entry name" value="HMA, heavy metal-associated domain"/>
    <property type="match status" value="1"/>
</dbReference>
<keyword evidence="1" id="KW-0479">Metal-binding</keyword>
<name>A0A7X3FIK7_9BACL</name>
<feature type="domain" description="HMA" evidence="2">
    <location>
        <begin position="2"/>
        <end position="67"/>
    </location>
</feature>
<organism evidence="3 4">
    <name type="scientific">Paenibacillus lutrae</name>
    <dbReference type="NCBI Taxonomy" id="2078573"/>
    <lineage>
        <taxon>Bacteria</taxon>
        <taxon>Bacillati</taxon>
        <taxon>Bacillota</taxon>
        <taxon>Bacilli</taxon>
        <taxon>Bacillales</taxon>
        <taxon>Paenibacillaceae</taxon>
        <taxon>Paenibacillus</taxon>
    </lineage>
</organism>
<dbReference type="Proteomes" id="UP000490800">
    <property type="component" value="Unassembled WGS sequence"/>
</dbReference>
<dbReference type="OrthoDB" id="9813965at2"/>
<protein>
    <recommendedName>
        <fullName evidence="2">HMA domain-containing protein</fullName>
    </recommendedName>
</protein>
<dbReference type="Gene3D" id="3.30.70.100">
    <property type="match status" value="1"/>
</dbReference>